<organism evidence="3">
    <name type="scientific">marine metagenome</name>
    <dbReference type="NCBI Taxonomy" id="408172"/>
    <lineage>
        <taxon>unclassified sequences</taxon>
        <taxon>metagenomes</taxon>
        <taxon>ecological metagenomes</taxon>
    </lineage>
</organism>
<dbReference type="EMBL" id="UINC01162537">
    <property type="protein sequence ID" value="SVD62341.1"/>
    <property type="molecule type" value="Genomic_DNA"/>
</dbReference>
<gene>
    <name evidence="3" type="ORF">METZ01_LOCUS415195</name>
</gene>
<reference evidence="3" key="1">
    <citation type="submission" date="2018-05" db="EMBL/GenBank/DDBJ databases">
        <authorList>
            <person name="Lanie J.A."/>
            <person name="Ng W.-L."/>
            <person name="Kazmierczak K.M."/>
            <person name="Andrzejewski T.M."/>
            <person name="Davidsen T.M."/>
            <person name="Wayne K.J."/>
            <person name="Tettelin H."/>
            <person name="Glass J.I."/>
            <person name="Rusch D."/>
            <person name="Podicherti R."/>
            <person name="Tsui H.-C.T."/>
            <person name="Winkler M.E."/>
        </authorList>
    </citation>
    <scope>NUCLEOTIDE SEQUENCE</scope>
</reference>
<dbReference type="Gene3D" id="2.60.40.380">
    <property type="entry name" value="Purple acid phosphatase-like, N-terminal"/>
    <property type="match status" value="1"/>
</dbReference>
<sequence>MDGLASVKGAGPSQWRVIWTKEPSTKATISWTTAKKGSKHLVRYSVRSSGKSLEGGTVQEAQRNGAYSGADGEYYHHARVSGLKPSTTYHFEVESDGKKSPVMHFTTAPSDDREFRLLFG</sequence>
<dbReference type="PROSITE" id="PS50853">
    <property type="entry name" value="FN3"/>
    <property type="match status" value="1"/>
</dbReference>
<evidence type="ECO:0000256" key="1">
    <source>
        <dbReference type="ARBA" id="ARBA00022729"/>
    </source>
</evidence>
<proteinExistence type="predicted"/>
<evidence type="ECO:0000313" key="3">
    <source>
        <dbReference type="EMBL" id="SVD62341.1"/>
    </source>
</evidence>
<dbReference type="GO" id="GO:0046872">
    <property type="term" value="F:metal ion binding"/>
    <property type="evidence" value="ECO:0007669"/>
    <property type="project" value="InterPro"/>
</dbReference>
<feature type="non-terminal residue" evidence="3">
    <location>
        <position position="120"/>
    </location>
</feature>
<dbReference type="CDD" id="cd00063">
    <property type="entry name" value="FN3"/>
    <property type="match status" value="1"/>
</dbReference>
<dbReference type="AlphaFoldDB" id="A0A382WWG1"/>
<dbReference type="InterPro" id="IPR003961">
    <property type="entry name" value="FN3_dom"/>
</dbReference>
<keyword evidence="1" id="KW-0732">Signal</keyword>
<dbReference type="SUPFAM" id="SSF49363">
    <property type="entry name" value="Purple acid phosphatase, N-terminal domain"/>
    <property type="match status" value="1"/>
</dbReference>
<protein>
    <recommendedName>
        <fullName evidence="2">Fibronectin type-III domain-containing protein</fullName>
    </recommendedName>
</protein>
<dbReference type="Pfam" id="PF16656">
    <property type="entry name" value="Pur_ac_phosph_N"/>
    <property type="match status" value="1"/>
</dbReference>
<dbReference type="PANTHER" id="PTHR22953:SF153">
    <property type="entry name" value="PURPLE ACID PHOSPHATASE"/>
    <property type="match status" value="1"/>
</dbReference>
<dbReference type="InterPro" id="IPR008963">
    <property type="entry name" value="Purple_acid_Pase-like_N"/>
</dbReference>
<dbReference type="GO" id="GO:0003993">
    <property type="term" value="F:acid phosphatase activity"/>
    <property type="evidence" value="ECO:0007669"/>
    <property type="project" value="InterPro"/>
</dbReference>
<evidence type="ECO:0000259" key="2">
    <source>
        <dbReference type="PROSITE" id="PS50853"/>
    </source>
</evidence>
<dbReference type="PANTHER" id="PTHR22953">
    <property type="entry name" value="ACID PHOSPHATASE RELATED"/>
    <property type="match status" value="1"/>
</dbReference>
<dbReference type="InterPro" id="IPR015914">
    <property type="entry name" value="PAPs_N"/>
</dbReference>
<name>A0A382WWG1_9ZZZZ</name>
<feature type="domain" description="Fibronectin type-III" evidence="2">
    <location>
        <begin position="11"/>
        <end position="110"/>
    </location>
</feature>
<accession>A0A382WWG1</accession>
<dbReference type="InterPro" id="IPR039331">
    <property type="entry name" value="PAPs-like"/>
</dbReference>